<dbReference type="PRINTS" id="PR00081">
    <property type="entry name" value="GDHRDH"/>
</dbReference>
<dbReference type="InterPro" id="IPR002347">
    <property type="entry name" value="SDR_fam"/>
</dbReference>
<evidence type="ECO:0000313" key="4">
    <source>
        <dbReference type="Proteomes" id="UP001479933"/>
    </source>
</evidence>
<evidence type="ECO:0000313" key="3">
    <source>
        <dbReference type="EMBL" id="WYY08390.1"/>
    </source>
</evidence>
<dbReference type="InterPro" id="IPR020904">
    <property type="entry name" value="Sc_DH/Rdtase_CS"/>
</dbReference>
<keyword evidence="2" id="KW-0560">Oxidoreductase</keyword>
<evidence type="ECO:0000256" key="2">
    <source>
        <dbReference type="ARBA" id="ARBA00023002"/>
    </source>
</evidence>
<reference evidence="3 4" key="1">
    <citation type="journal article" date="2023" name="Virus Evol.">
        <title>Computational host range prediction-The good, the bad, and the ugly.</title>
        <authorList>
            <person name="Howell A.A."/>
            <person name="Versoza C.J."/>
            <person name="Pfeifer S.P."/>
        </authorList>
    </citation>
    <scope>NUCLEOTIDE SEQUENCE [LARGE SCALE GENOMIC DNA]</scope>
    <source>
        <strain evidence="3 4">1610/1b</strain>
    </source>
</reference>
<dbReference type="PRINTS" id="PR00080">
    <property type="entry name" value="SDRFAMILY"/>
</dbReference>
<keyword evidence="4" id="KW-1185">Reference proteome</keyword>
<dbReference type="PROSITE" id="PS00061">
    <property type="entry name" value="ADH_SHORT"/>
    <property type="match status" value="1"/>
</dbReference>
<dbReference type="Gene3D" id="3.40.50.720">
    <property type="entry name" value="NAD(P)-binding Rossmann-like Domain"/>
    <property type="match status" value="1"/>
</dbReference>
<dbReference type="PANTHER" id="PTHR42760:SF133">
    <property type="entry name" value="3-OXOACYL-[ACYL-CARRIER-PROTEIN] REDUCTASE"/>
    <property type="match status" value="1"/>
</dbReference>
<accession>A0ABZ2U3U6</accession>
<dbReference type="Proteomes" id="UP001479933">
    <property type="component" value="Chromosome"/>
</dbReference>
<organism evidence="3 4">
    <name type="scientific">Gordonia hydrophobica</name>
    <dbReference type="NCBI Taxonomy" id="40516"/>
    <lineage>
        <taxon>Bacteria</taxon>
        <taxon>Bacillati</taxon>
        <taxon>Actinomycetota</taxon>
        <taxon>Actinomycetes</taxon>
        <taxon>Mycobacteriales</taxon>
        <taxon>Gordoniaceae</taxon>
        <taxon>Gordonia</taxon>
    </lineage>
</organism>
<gene>
    <name evidence="3" type="ORF">RVF87_04765</name>
</gene>
<sequence length="246" mass="25067">MTTSSIAVVTGAGSGIGRAIALALADRGDTVVAADLNLDSATATAEQGPAGRIHAMGVDVADAGQVNALRDRVNADVGVPNVLVNAAGWDRTDKFLNATPEFAEKVVAINYLGPVNLCSAFLPGMVDSESGGRVVNVASDAGRVGSAGETIYAGAKGGVIALTKSLAREMARYAINVNCVCPGPTDTPLFRAQDEKLQEALIRAIPFRRLARPDEVAAPVVFLSSDAASFITGQVISVSGGLTMAG</sequence>
<dbReference type="RefSeq" id="WP_066168831.1">
    <property type="nucleotide sequence ID" value="NZ_CP136137.1"/>
</dbReference>
<dbReference type="SUPFAM" id="SSF51735">
    <property type="entry name" value="NAD(P)-binding Rossmann-fold domains"/>
    <property type="match status" value="1"/>
</dbReference>
<name>A0ABZ2U3U6_9ACTN</name>
<dbReference type="Pfam" id="PF13561">
    <property type="entry name" value="adh_short_C2"/>
    <property type="match status" value="1"/>
</dbReference>
<dbReference type="EMBL" id="CP136137">
    <property type="protein sequence ID" value="WYY08390.1"/>
    <property type="molecule type" value="Genomic_DNA"/>
</dbReference>
<dbReference type="PANTHER" id="PTHR42760">
    <property type="entry name" value="SHORT-CHAIN DEHYDROGENASES/REDUCTASES FAMILY MEMBER"/>
    <property type="match status" value="1"/>
</dbReference>
<protein>
    <submittedName>
        <fullName evidence="3">SDR family oxidoreductase</fullName>
    </submittedName>
</protein>
<comment type="similarity">
    <text evidence="1">Belongs to the short-chain dehydrogenases/reductases (SDR) family.</text>
</comment>
<evidence type="ECO:0000256" key="1">
    <source>
        <dbReference type="ARBA" id="ARBA00006484"/>
    </source>
</evidence>
<proteinExistence type="inferred from homology"/>
<dbReference type="InterPro" id="IPR036291">
    <property type="entry name" value="NAD(P)-bd_dom_sf"/>
</dbReference>